<keyword evidence="1" id="KW-0472">Membrane</keyword>
<keyword evidence="3" id="KW-1185">Reference proteome</keyword>
<dbReference type="AlphaFoldDB" id="A0A3B0PNL5"/>
<dbReference type="OrthoDB" id="19146at2"/>
<protein>
    <submittedName>
        <fullName evidence="2">Uncharacterized protein</fullName>
    </submittedName>
</protein>
<name>A0A3B0PNL5_9CHLA</name>
<reference evidence="3" key="1">
    <citation type="submission" date="2017-11" db="EMBL/GenBank/DDBJ databases">
        <authorList>
            <person name="Seth-Smith MB H."/>
        </authorList>
    </citation>
    <scope>NUCLEOTIDE SEQUENCE [LARGE SCALE GENOMIC DNA]</scope>
</reference>
<dbReference type="RefSeq" id="WP_117273997.1">
    <property type="nucleotide sequence ID" value="NZ_LS992154.1"/>
</dbReference>
<dbReference type="KEGG" id="chla:C834K_0281"/>
<keyword evidence="1" id="KW-0812">Transmembrane</keyword>
<accession>A0A3B0PNL5</accession>
<evidence type="ECO:0000313" key="3">
    <source>
        <dbReference type="Proteomes" id="UP000258476"/>
    </source>
</evidence>
<proteinExistence type="predicted"/>
<sequence>MFGSFPCYPGFKDSTQYASTHFYCSSCESVVQPSEVSILVVGSDGHPSGVAPVLRCKEHPIKGTYSSGPLTTLWGLHPKDADAIVVREQMRSVCFRVRNLDICSLLSFLGGGILLLSGIVLGVIVSAPVIPGLHHWCFSGILLGVGLILCLVGVILNYFSRARVREWLSLSKDYTERCELVHVQDGTEKYVVLTDFPPSCHLLDPILANNSLPPPPISLPIFEPTSSEPASSFS</sequence>
<dbReference type="EMBL" id="LS992154">
    <property type="protein sequence ID" value="SYX08753.1"/>
    <property type="molecule type" value="Genomic_DNA"/>
</dbReference>
<feature type="transmembrane region" description="Helical" evidence="1">
    <location>
        <begin position="133"/>
        <end position="159"/>
    </location>
</feature>
<dbReference type="Proteomes" id="UP000258476">
    <property type="component" value="Chromosome"/>
</dbReference>
<gene>
    <name evidence="2" type="ORF">C834K_0281</name>
</gene>
<feature type="transmembrane region" description="Helical" evidence="1">
    <location>
        <begin position="105"/>
        <end position="127"/>
    </location>
</feature>
<evidence type="ECO:0000313" key="2">
    <source>
        <dbReference type="EMBL" id="SYX08753.1"/>
    </source>
</evidence>
<evidence type="ECO:0000256" key="1">
    <source>
        <dbReference type="SAM" id="Phobius"/>
    </source>
</evidence>
<keyword evidence="1" id="KW-1133">Transmembrane helix</keyword>
<organism evidence="2 3">
    <name type="scientific">Chlamydia poikilotherma</name>
    <dbReference type="NCBI Taxonomy" id="1967783"/>
    <lineage>
        <taxon>Bacteria</taxon>
        <taxon>Pseudomonadati</taxon>
        <taxon>Chlamydiota</taxon>
        <taxon>Chlamydiia</taxon>
        <taxon>Chlamydiales</taxon>
        <taxon>Chlamydiaceae</taxon>
        <taxon>Chlamydia/Chlamydophila group</taxon>
        <taxon>Chlamydia</taxon>
    </lineage>
</organism>